<dbReference type="PANTHER" id="PTHR12526:SF630">
    <property type="entry name" value="GLYCOSYLTRANSFERASE"/>
    <property type="match status" value="1"/>
</dbReference>
<evidence type="ECO:0000313" key="2">
    <source>
        <dbReference type="EMBL" id="TMM31336.1"/>
    </source>
</evidence>
<proteinExistence type="predicted"/>
<dbReference type="InterPro" id="IPR001296">
    <property type="entry name" value="Glyco_trans_1"/>
</dbReference>
<dbReference type="Gene3D" id="3.40.50.2000">
    <property type="entry name" value="Glycogen Phosphorylase B"/>
    <property type="match status" value="2"/>
</dbReference>
<accession>A0A5S3NDU1</accession>
<dbReference type="Proteomes" id="UP000307140">
    <property type="component" value="Unassembled WGS sequence"/>
</dbReference>
<dbReference type="AlphaFoldDB" id="A0A5S3NDU1"/>
<dbReference type="PANTHER" id="PTHR12526">
    <property type="entry name" value="GLYCOSYLTRANSFERASE"/>
    <property type="match status" value="1"/>
</dbReference>
<dbReference type="EMBL" id="VANR01000002">
    <property type="protein sequence ID" value="TMM31336.1"/>
    <property type="molecule type" value="Genomic_DNA"/>
</dbReference>
<evidence type="ECO:0000313" key="3">
    <source>
        <dbReference type="Proteomes" id="UP000307140"/>
    </source>
</evidence>
<dbReference type="SUPFAM" id="SSF53756">
    <property type="entry name" value="UDP-Glycosyltransferase/glycogen phosphorylase"/>
    <property type="match status" value="1"/>
</dbReference>
<reference evidence="2 3" key="1">
    <citation type="submission" date="2019-05" db="EMBL/GenBank/DDBJ databases">
        <title>Polaribacter aestuariivivens sp. nov., isolated from a tidal flat.</title>
        <authorList>
            <person name="Yoon J.-H."/>
        </authorList>
    </citation>
    <scope>NUCLEOTIDE SEQUENCE [LARGE SCALE GENOMIC DNA]</scope>
    <source>
        <strain evidence="2 3">DBTF-3</strain>
    </source>
</reference>
<gene>
    <name evidence="2" type="ORF">FDT66_05050</name>
</gene>
<keyword evidence="2" id="KW-0808">Transferase</keyword>
<dbReference type="GO" id="GO:0016757">
    <property type="term" value="F:glycosyltransferase activity"/>
    <property type="evidence" value="ECO:0007669"/>
    <property type="project" value="InterPro"/>
</dbReference>
<dbReference type="CDD" id="cd03801">
    <property type="entry name" value="GT4_PimA-like"/>
    <property type="match status" value="1"/>
</dbReference>
<feature type="domain" description="Glycosyl transferase family 1" evidence="1">
    <location>
        <begin position="155"/>
        <end position="314"/>
    </location>
</feature>
<dbReference type="OrthoDB" id="139410at2"/>
<dbReference type="RefSeq" id="WP_138535063.1">
    <property type="nucleotide sequence ID" value="NZ_VANR01000002.1"/>
</dbReference>
<keyword evidence="3" id="KW-1185">Reference proteome</keyword>
<evidence type="ECO:0000259" key="1">
    <source>
        <dbReference type="Pfam" id="PF00534"/>
    </source>
</evidence>
<protein>
    <submittedName>
        <fullName evidence="2">Glycosyltransferase family 4 protein</fullName>
    </submittedName>
</protein>
<name>A0A5S3NDU1_9FLAO</name>
<dbReference type="Pfam" id="PF00534">
    <property type="entry name" value="Glycos_transf_1"/>
    <property type="match status" value="1"/>
</dbReference>
<sequence>MSRTILYIGNNLSKQSNYKTTLETLSSLLIKEKYTLILSSNKKNKVLRLLDMIFTLLMQKKKLNYVLIDTFSTKNFYFAFIISQLCRFYKIKYLPILHGGNLPFRLDKSSKTSKLIFSNSYKNVAPSNYLKSEFEKRGYDAIYIPNTLEIEKYIFKKREQIKPNLLWVRSFKELYNPTLAIEVLFLIKKEFPSAKLCMVGPEIDNSFNETKKMVNEYDLNDSVKFTGVLPSYKWHKVSELYDVFINTTNFDNTPISVMEAMALGLTIVSTNAGGMPYLINNYEDGILVEKGNPKQMADEIINIIKLNNTNLSSKAREKVENFSWDVVREKWLDILK</sequence>
<organism evidence="2 3">
    <name type="scientific">Polaribacter aestuariivivens</name>
    <dbReference type="NCBI Taxonomy" id="2304626"/>
    <lineage>
        <taxon>Bacteria</taxon>
        <taxon>Pseudomonadati</taxon>
        <taxon>Bacteroidota</taxon>
        <taxon>Flavobacteriia</taxon>
        <taxon>Flavobacteriales</taxon>
        <taxon>Flavobacteriaceae</taxon>
    </lineage>
</organism>
<comment type="caution">
    <text evidence="2">The sequence shown here is derived from an EMBL/GenBank/DDBJ whole genome shotgun (WGS) entry which is preliminary data.</text>
</comment>